<dbReference type="AlphaFoldDB" id="A0A934VAK8"/>
<evidence type="ECO:0008006" key="3">
    <source>
        <dbReference type="Google" id="ProtNLM"/>
    </source>
</evidence>
<proteinExistence type="predicted"/>
<name>A0A934VAK8_9BACT</name>
<accession>A0A934VAK8</accession>
<protein>
    <recommendedName>
        <fullName evidence="3">Immunity protein 21 of polymorphic toxin system</fullName>
    </recommendedName>
</protein>
<evidence type="ECO:0000313" key="1">
    <source>
        <dbReference type="EMBL" id="MBK1826413.1"/>
    </source>
</evidence>
<keyword evidence="2" id="KW-1185">Reference proteome</keyword>
<dbReference type="EMBL" id="JAENII010000003">
    <property type="protein sequence ID" value="MBK1826413.1"/>
    <property type="molecule type" value="Genomic_DNA"/>
</dbReference>
<evidence type="ECO:0000313" key="2">
    <source>
        <dbReference type="Proteomes" id="UP000658278"/>
    </source>
</evidence>
<gene>
    <name evidence="1" type="ORF">JIN81_05250</name>
</gene>
<organism evidence="1 2">
    <name type="scientific">Haloferula rosea</name>
    <dbReference type="NCBI Taxonomy" id="490093"/>
    <lineage>
        <taxon>Bacteria</taxon>
        <taxon>Pseudomonadati</taxon>
        <taxon>Verrucomicrobiota</taxon>
        <taxon>Verrucomicrobiia</taxon>
        <taxon>Verrucomicrobiales</taxon>
        <taxon>Verrucomicrobiaceae</taxon>
        <taxon>Haloferula</taxon>
    </lineage>
</organism>
<dbReference type="InterPro" id="IPR028961">
    <property type="entry name" value="Imm21"/>
</dbReference>
<dbReference type="Proteomes" id="UP000658278">
    <property type="component" value="Unassembled WGS sequence"/>
</dbReference>
<reference evidence="1" key="1">
    <citation type="submission" date="2021-01" db="EMBL/GenBank/DDBJ databases">
        <title>Modified the classification status of verrucomicrobia.</title>
        <authorList>
            <person name="Feng X."/>
        </authorList>
    </citation>
    <scope>NUCLEOTIDE SEQUENCE</scope>
    <source>
        <strain evidence="1">KCTC 22201</strain>
    </source>
</reference>
<dbReference type="Pfam" id="PF15589">
    <property type="entry name" value="Imm21"/>
    <property type="match status" value="1"/>
</dbReference>
<comment type="caution">
    <text evidence="1">The sequence shown here is derived from an EMBL/GenBank/DDBJ whole genome shotgun (WGS) entry which is preliminary data.</text>
</comment>
<sequence>MEGRTRFVASLEVNSASSLGGPYVLVQDDRMNDWVRGIGPDPDPKRGLYGRVCKGGSLIERFDFEGSEVLRISDEPSDLLWRSLFDGGLVVQWVAAESEEDLIRFAETVAAREVWDESCVLRIRSSSVTIMDALGRPGDGEAKIVERLEPGDYQVDACLAEDDDNEALIVRLRRTSSLEVPAE</sequence>